<proteinExistence type="predicted"/>
<dbReference type="EMBL" id="OU015566">
    <property type="protein sequence ID" value="CAG5104034.1"/>
    <property type="molecule type" value="Genomic_DNA"/>
</dbReference>
<sequence>MTENRENRRYFDDEEYDKIMIPIYVICDFAKIPDYRFVLNVSEDDNFAGFQDMIHHKTANTPDVFHAALDPYEQRFIHNGFFVATPAKYRDILQTHLKNFIEPHLESRFKEYEETADQRPQTISEEELFERKKNFLYAGAPALNIYLTTRQKVTSEASERERSLMDFTLVKRKFILCYALYQNVVECFENFKNPEQAQWESQNRRFINPEDLLADINFKHEYYDWQENEPTVIQFGELIERVADNFNQIAEMIKEACAELDKEKVENDDEEFLDEEYQTTIKRRKFKIQLMMDGMRYMATLNQNLANFIVPLHERPTELQPRMLKYRDMH</sequence>
<organism evidence="1 2">
    <name type="scientific">Oikopleura dioica</name>
    <name type="common">Tunicate</name>
    <dbReference type="NCBI Taxonomy" id="34765"/>
    <lineage>
        <taxon>Eukaryota</taxon>
        <taxon>Metazoa</taxon>
        <taxon>Chordata</taxon>
        <taxon>Tunicata</taxon>
        <taxon>Appendicularia</taxon>
        <taxon>Copelata</taxon>
        <taxon>Oikopleuridae</taxon>
        <taxon>Oikopleura</taxon>
    </lineage>
</organism>
<name>A0ABN7STW8_OIKDI</name>
<protein>
    <submittedName>
        <fullName evidence="1">Oidioi.mRNA.OKI2018_I69.chr1.g1060.t1.cds</fullName>
    </submittedName>
</protein>
<gene>
    <name evidence="1" type="ORF">OKIOD_LOCUS9825</name>
</gene>
<keyword evidence="2" id="KW-1185">Reference proteome</keyword>
<accession>A0ABN7STW8</accession>
<reference evidence="1 2" key="1">
    <citation type="submission" date="2021-04" db="EMBL/GenBank/DDBJ databases">
        <authorList>
            <person name="Bliznina A."/>
        </authorList>
    </citation>
    <scope>NUCLEOTIDE SEQUENCE [LARGE SCALE GENOMIC DNA]</scope>
</reference>
<evidence type="ECO:0000313" key="1">
    <source>
        <dbReference type="EMBL" id="CAG5104034.1"/>
    </source>
</evidence>
<dbReference type="Proteomes" id="UP001158576">
    <property type="component" value="Chromosome 1"/>
</dbReference>
<evidence type="ECO:0000313" key="2">
    <source>
        <dbReference type="Proteomes" id="UP001158576"/>
    </source>
</evidence>